<dbReference type="EMBL" id="UINC01206791">
    <property type="protein sequence ID" value="SVE28586.1"/>
    <property type="molecule type" value="Genomic_DNA"/>
</dbReference>
<reference evidence="1" key="1">
    <citation type="submission" date="2018-05" db="EMBL/GenBank/DDBJ databases">
        <authorList>
            <person name="Lanie J.A."/>
            <person name="Ng W.-L."/>
            <person name="Kazmierczak K.M."/>
            <person name="Andrzejewski T.M."/>
            <person name="Davidsen T.M."/>
            <person name="Wayne K.J."/>
            <person name="Tettelin H."/>
            <person name="Glass J.I."/>
            <person name="Rusch D."/>
            <person name="Podicherti R."/>
            <person name="Tsui H.-C.T."/>
            <person name="Winkler M.E."/>
        </authorList>
    </citation>
    <scope>NUCLEOTIDE SEQUENCE</scope>
</reference>
<feature type="non-terminal residue" evidence="1">
    <location>
        <position position="1"/>
    </location>
</feature>
<name>A0A383C854_9ZZZZ</name>
<feature type="non-terminal residue" evidence="1">
    <location>
        <position position="66"/>
    </location>
</feature>
<proteinExistence type="predicted"/>
<sequence length="66" mass="7421">VPISPNTDPMCYADEGYCLFRDVLSEAEIAAARVGLDTMLDNLPNRQVVYKDGENREVDARPEYLT</sequence>
<organism evidence="1">
    <name type="scientific">marine metagenome</name>
    <dbReference type="NCBI Taxonomy" id="408172"/>
    <lineage>
        <taxon>unclassified sequences</taxon>
        <taxon>metagenomes</taxon>
        <taxon>ecological metagenomes</taxon>
    </lineage>
</organism>
<dbReference type="AlphaFoldDB" id="A0A383C854"/>
<evidence type="ECO:0000313" key="1">
    <source>
        <dbReference type="EMBL" id="SVE28586.1"/>
    </source>
</evidence>
<gene>
    <name evidence="1" type="ORF">METZ01_LOCUS481440</name>
</gene>
<protein>
    <submittedName>
        <fullName evidence="1">Uncharacterized protein</fullName>
    </submittedName>
</protein>
<accession>A0A383C854</accession>